<gene>
    <name evidence="4" type="primary">mutT_2</name>
    <name evidence="4" type="ORF">GCM10010862_40600</name>
</gene>
<sequence>MNERVVLSYPHGGRRFNYRVAAIVLVDGHVLVDRQDDDDYVMLPGGRVELGEPSVLSLEREIAEELAMNARIGPLLATSESFYRRVDEDFHEIGLFYRAALADARPNGKSPWLVRQDEGHELKFYWVPLNGNALEYMNLLPRWLPSFLRNLPGTATDIVHDERMVASQ</sequence>
<comment type="cofactor">
    <cofactor evidence="1">
        <name>Mg(2+)</name>
        <dbReference type="ChEBI" id="CHEBI:18420"/>
    </cofactor>
</comment>
<evidence type="ECO:0000259" key="3">
    <source>
        <dbReference type="PROSITE" id="PS51462"/>
    </source>
</evidence>
<keyword evidence="2" id="KW-0378">Hydrolase</keyword>
<reference evidence="5" key="1">
    <citation type="journal article" date="2019" name="Int. J. Syst. Evol. Microbiol.">
        <title>The Global Catalogue of Microorganisms (GCM) 10K type strain sequencing project: providing services to taxonomists for standard genome sequencing and annotation.</title>
        <authorList>
            <consortium name="The Broad Institute Genomics Platform"/>
            <consortium name="The Broad Institute Genome Sequencing Center for Infectious Disease"/>
            <person name="Wu L."/>
            <person name="Ma J."/>
        </authorList>
    </citation>
    <scope>NUCLEOTIDE SEQUENCE [LARGE SCALE GENOMIC DNA]</scope>
    <source>
        <strain evidence="5">NBRC 112416</strain>
    </source>
</reference>
<dbReference type="Proteomes" id="UP001156691">
    <property type="component" value="Unassembled WGS sequence"/>
</dbReference>
<dbReference type="Gene3D" id="3.90.79.10">
    <property type="entry name" value="Nucleoside Triphosphate Pyrophosphohydrolase"/>
    <property type="match status" value="1"/>
</dbReference>
<accession>A0ABQ5WAI0</accession>
<comment type="caution">
    <text evidence="4">The sequence shown here is derived from an EMBL/GenBank/DDBJ whole genome shotgun (WGS) entry which is preliminary data.</text>
</comment>
<dbReference type="EMBL" id="BSNS01000022">
    <property type="protein sequence ID" value="GLQ56801.1"/>
    <property type="molecule type" value="Genomic_DNA"/>
</dbReference>
<evidence type="ECO:0000313" key="5">
    <source>
        <dbReference type="Proteomes" id="UP001156691"/>
    </source>
</evidence>
<feature type="domain" description="Nudix hydrolase" evidence="3">
    <location>
        <begin position="13"/>
        <end position="152"/>
    </location>
</feature>
<dbReference type="CDD" id="cd04688">
    <property type="entry name" value="NUDIX_Hydrolase"/>
    <property type="match status" value="1"/>
</dbReference>
<dbReference type="InterPro" id="IPR015797">
    <property type="entry name" value="NUDIX_hydrolase-like_dom_sf"/>
</dbReference>
<evidence type="ECO:0000256" key="2">
    <source>
        <dbReference type="ARBA" id="ARBA00022801"/>
    </source>
</evidence>
<name>A0ABQ5WAI0_9HYPH</name>
<dbReference type="SUPFAM" id="SSF55811">
    <property type="entry name" value="Nudix"/>
    <property type="match status" value="1"/>
</dbReference>
<dbReference type="RefSeq" id="WP_284342202.1">
    <property type="nucleotide sequence ID" value="NZ_BSNS01000022.1"/>
</dbReference>
<dbReference type="Pfam" id="PF00293">
    <property type="entry name" value="NUDIX"/>
    <property type="match status" value="1"/>
</dbReference>
<evidence type="ECO:0000256" key="1">
    <source>
        <dbReference type="ARBA" id="ARBA00001946"/>
    </source>
</evidence>
<dbReference type="InterPro" id="IPR000086">
    <property type="entry name" value="NUDIX_hydrolase_dom"/>
</dbReference>
<protein>
    <submittedName>
        <fullName evidence="4">DNA mismatch repair protein MutT</fullName>
    </submittedName>
</protein>
<organism evidence="4 5">
    <name type="scientific">Devosia nitrariae</name>
    <dbReference type="NCBI Taxonomy" id="2071872"/>
    <lineage>
        <taxon>Bacteria</taxon>
        <taxon>Pseudomonadati</taxon>
        <taxon>Pseudomonadota</taxon>
        <taxon>Alphaproteobacteria</taxon>
        <taxon>Hyphomicrobiales</taxon>
        <taxon>Devosiaceae</taxon>
        <taxon>Devosia</taxon>
    </lineage>
</organism>
<dbReference type="PANTHER" id="PTHR43046:SF14">
    <property type="entry name" value="MUTT_NUDIX FAMILY PROTEIN"/>
    <property type="match status" value="1"/>
</dbReference>
<evidence type="ECO:0000313" key="4">
    <source>
        <dbReference type="EMBL" id="GLQ56801.1"/>
    </source>
</evidence>
<dbReference type="PROSITE" id="PS51462">
    <property type="entry name" value="NUDIX"/>
    <property type="match status" value="1"/>
</dbReference>
<proteinExistence type="predicted"/>
<dbReference type="PANTHER" id="PTHR43046">
    <property type="entry name" value="GDP-MANNOSE MANNOSYL HYDROLASE"/>
    <property type="match status" value="1"/>
</dbReference>
<keyword evidence="5" id="KW-1185">Reference proteome</keyword>